<feature type="domain" description="FYVE-type" evidence="5">
    <location>
        <begin position="456"/>
        <end position="509"/>
    </location>
</feature>
<dbReference type="SUPFAM" id="SSF57903">
    <property type="entry name" value="FYVE/PHD zinc finger"/>
    <property type="match status" value="1"/>
</dbReference>
<dbReference type="InterPro" id="IPR000306">
    <property type="entry name" value="Znf_FYVE"/>
</dbReference>
<keyword evidence="2 4" id="KW-0863">Zinc-finger</keyword>
<dbReference type="Proteomes" id="UP001448207">
    <property type="component" value="Unassembled WGS sequence"/>
</dbReference>
<dbReference type="InterPro" id="IPR017455">
    <property type="entry name" value="Znf_FYVE-rel"/>
</dbReference>
<protein>
    <recommendedName>
        <fullName evidence="5">FYVE-type domain-containing protein</fullName>
    </recommendedName>
</protein>
<accession>A0ABR3AL18</accession>
<evidence type="ECO:0000256" key="3">
    <source>
        <dbReference type="ARBA" id="ARBA00022833"/>
    </source>
</evidence>
<dbReference type="PROSITE" id="PS50178">
    <property type="entry name" value="ZF_FYVE"/>
    <property type="match status" value="1"/>
</dbReference>
<evidence type="ECO:0000313" key="7">
    <source>
        <dbReference type="Proteomes" id="UP001448207"/>
    </source>
</evidence>
<dbReference type="PANTHER" id="PTHR39490">
    <property type="entry name" value="ARRESTIN DOMAIN-CONTAINING PROTEIN D"/>
    <property type="match status" value="1"/>
</dbReference>
<dbReference type="InterPro" id="IPR013083">
    <property type="entry name" value="Znf_RING/FYVE/PHD"/>
</dbReference>
<evidence type="ECO:0000256" key="2">
    <source>
        <dbReference type="ARBA" id="ARBA00022771"/>
    </source>
</evidence>
<organism evidence="6 7">
    <name type="scientific">Phycomyces blakesleeanus</name>
    <dbReference type="NCBI Taxonomy" id="4837"/>
    <lineage>
        <taxon>Eukaryota</taxon>
        <taxon>Fungi</taxon>
        <taxon>Fungi incertae sedis</taxon>
        <taxon>Mucoromycota</taxon>
        <taxon>Mucoromycotina</taxon>
        <taxon>Mucoromycetes</taxon>
        <taxon>Mucorales</taxon>
        <taxon>Phycomycetaceae</taxon>
        <taxon>Phycomyces</taxon>
    </lineage>
</organism>
<dbReference type="PANTHER" id="PTHR39490:SF8">
    <property type="entry name" value="ZINC FINGER FYVE DOMAIN-CONTAINING PROTEIN 21"/>
    <property type="match status" value="1"/>
</dbReference>
<evidence type="ECO:0000259" key="5">
    <source>
        <dbReference type="PROSITE" id="PS50178"/>
    </source>
</evidence>
<dbReference type="CDD" id="cd15760">
    <property type="entry name" value="FYVE_scVPS27p_like"/>
    <property type="match status" value="1"/>
</dbReference>
<dbReference type="SMART" id="SM00064">
    <property type="entry name" value="FYVE"/>
    <property type="match status" value="1"/>
</dbReference>
<keyword evidence="3" id="KW-0862">Zinc</keyword>
<name>A0ABR3AL18_PHYBL</name>
<dbReference type="InterPro" id="IPR011011">
    <property type="entry name" value="Znf_FYVE_PHD"/>
</dbReference>
<gene>
    <name evidence="6" type="ORF">J3Q64DRAFT_1841625</name>
</gene>
<evidence type="ECO:0000256" key="1">
    <source>
        <dbReference type="ARBA" id="ARBA00022723"/>
    </source>
</evidence>
<reference evidence="6 7" key="1">
    <citation type="submission" date="2024-04" db="EMBL/GenBank/DDBJ databases">
        <title>Symmetric and asymmetric DNA N6-adenine methylation regulates different biological responses in Mucorales.</title>
        <authorList>
            <consortium name="Lawrence Berkeley National Laboratory"/>
            <person name="Lax C."/>
            <person name="Mondo S.J."/>
            <person name="Osorio-Concepcion M."/>
            <person name="Muszewska A."/>
            <person name="Corrochano-Luque M."/>
            <person name="Gutierrez G."/>
            <person name="Riley R."/>
            <person name="Lipzen A."/>
            <person name="Guo J."/>
            <person name="Hundley H."/>
            <person name="Amirebrahimi M."/>
            <person name="Ng V."/>
            <person name="Lorenzo-Gutierrez D."/>
            <person name="Binder U."/>
            <person name="Yang J."/>
            <person name="Song Y."/>
            <person name="Canovas D."/>
            <person name="Navarro E."/>
            <person name="Freitag M."/>
            <person name="Gabaldon T."/>
            <person name="Grigoriev I.V."/>
            <person name="Corrochano L.M."/>
            <person name="Nicolas F.E."/>
            <person name="Garre V."/>
        </authorList>
    </citation>
    <scope>NUCLEOTIDE SEQUENCE [LARGE SCALE GENOMIC DNA]</scope>
    <source>
        <strain evidence="6 7">L51</strain>
    </source>
</reference>
<evidence type="ECO:0000313" key="6">
    <source>
        <dbReference type="EMBL" id="KAL0075298.1"/>
    </source>
</evidence>
<keyword evidence="1" id="KW-0479">Metal-binding</keyword>
<keyword evidence="7" id="KW-1185">Reference proteome</keyword>
<dbReference type="Pfam" id="PF01363">
    <property type="entry name" value="FYVE"/>
    <property type="match status" value="1"/>
</dbReference>
<dbReference type="Gene3D" id="3.30.40.10">
    <property type="entry name" value="Zinc/RING finger domain, C3HC4 (zinc finger)"/>
    <property type="match status" value="1"/>
</dbReference>
<comment type="caution">
    <text evidence="6">The sequence shown here is derived from an EMBL/GenBank/DDBJ whole genome shotgun (WGS) entry which is preliminary data.</text>
</comment>
<sequence>MPSSDPASLENSRFLHALESKKRRESVGEVMARRRSSAIAIVPRLTRSSHAIDRRGKQTPLMMMTRQETNQQDSMYSAAHTLWDPRIDAFEVLRATITGITRNMQAFHVKEIFDTETAERRTQDDPFEQVRRLSSASSRFVSYSDETSHGSAALADCGYHRRIRSQGSVTIDTQRPPLEGDVYAPWLHYHQPKESSPHSIPASPSLTSLFLTTNTLINSRLDELSETASIASSASHDTDLLAVEWRTRFLELLTSCITQSEELETFSTELLNAEGRVRELMAINDTVEEQFEKREKAYADRITECEEVAKQQLHMIESLAELMADLDMQINLQNQDEDESPDEDDEMTRWDFRKTIADLLHLEEKNDMIHKMRWDVGMCVGGGVGTGHVIHTFEGRLRGIEMMIAGSGVVEDTEKMPTKATKDRKERFVLLPRKQWTPDTTTDQCQFQSGSLKVQCNTQFSFFQRKHHCRKCGMIVCQRHSANQLPLFSYDSPCVEWSRVCDACFYSLIIRTK</sequence>
<dbReference type="EMBL" id="JBCLYO010000037">
    <property type="protein sequence ID" value="KAL0075298.1"/>
    <property type="molecule type" value="Genomic_DNA"/>
</dbReference>
<dbReference type="InterPro" id="IPR052113">
    <property type="entry name" value="FYVE-type_Zinc_Finger"/>
</dbReference>
<evidence type="ECO:0000256" key="4">
    <source>
        <dbReference type="PROSITE-ProRule" id="PRU00091"/>
    </source>
</evidence>
<proteinExistence type="predicted"/>